<dbReference type="RefSeq" id="WP_003529244.1">
    <property type="nucleotide sequence ID" value="NZ_CP021808.1"/>
</dbReference>
<reference evidence="2 3" key="1">
    <citation type="journal article" date="2013" name="Genome Biol.">
        <title>Comparative genomics of the core and accessory genomes of 48 Sinorhizobium strains comprising five genospecies.</title>
        <authorList>
            <person name="Sugawara M."/>
            <person name="Epstein B."/>
            <person name="Badgley B.D."/>
            <person name="Unno T."/>
            <person name="Xu L."/>
            <person name="Reese J."/>
            <person name="Gyaneshwar P."/>
            <person name="Denny R."/>
            <person name="Mudge J."/>
            <person name="Bharti A.K."/>
            <person name="Farmer A.D."/>
            <person name="May G.D."/>
            <person name="Woodward J.E."/>
            <person name="Medigue C."/>
            <person name="Vallenet D."/>
            <person name="Lajus A."/>
            <person name="Rouy Z."/>
            <person name="Martinez-Vaz B."/>
            <person name="Tiffin P."/>
            <person name="Young N.D."/>
            <person name="Sadowsky M.J."/>
        </authorList>
    </citation>
    <scope>NUCLEOTIDE SEQUENCE [LARGE SCALE GENOMIC DNA]</scope>
    <source>
        <strain evidence="2 3">N6B1</strain>
    </source>
</reference>
<dbReference type="InterPro" id="IPR016181">
    <property type="entry name" value="Acyl_CoA_acyltransferase"/>
</dbReference>
<comment type="caution">
    <text evidence="2">The sequence shown here is derived from an EMBL/GenBank/DDBJ whole genome shotgun (WGS) entry which is preliminary data.</text>
</comment>
<dbReference type="Proteomes" id="UP000429484">
    <property type="component" value="Unassembled WGS sequence"/>
</dbReference>
<dbReference type="EMBL" id="WISR01000226">
    <property type="protein sequence ID" value="MQW36580.1"/>
    <property type="molecule type" value="Genomic_DNA"/>
</dbReference>
<name>A0A222IJF6_RHIML</name>
<dbReference type="SUPFAM" id="SSF55729">
    <property type="entry name" value="Acyl-CoA N-acyltransferases (Nat)"/>
    <property type="match status" value="1"/>
</dbReference>
<organism evidence="2 3">
    <name type="scientific">Rhizobium meliloti</name>
    <name type="common">Ensifer meliloti</name>
    <name type="synonym">Sinorhizobium meliloti</name>
    <dbReference type="NCBI Taxonomy" id="382"/>
    <lineage>
        <taxon>Bacteria</taxon>
        <taxon>Pseudomonadati</taxon>
        <taxon>Pseudomonadota</taxon>
        <taxon>Alphaproteobacteria</taxon>
        <taxon>Hyphomicrobiales</taxon>
        <taxon>Rhizobiaceae</taxon>
        <taxon>Sinorhizobium/Ensifer group</taxon>
        <taxon>Sinorhizobium</taxon>
    </lineage>
</organism>
<evidence type="ECO:0000313" key="3">
    <source>
        <dbReference type="Proteomes" id="UP000429484"/>
    </source>
</evidence>
<gene>
    <name evidence="2" type="ORF">GHK53_28335</name>
</gene>
<protein>
    <submittedName>
        <fullName evidence="2">GNAT family N-acetyltransferase</fullName>
    </submittedName>
</protein>
<dbReference type="Gene3D" id="3.40.630.30">
    <property type="match status" value="1"/>
</dbReference>
<accession>A0A222IJF6</accession>
<sequence>MMASSDFTLSPETSAGRYHSAGSLAHGGSAADRITISVHANMAEIEAEWRALDESSGNSLHQSFDWCAAWTKTHGSEVLIVRGAAGREPLFLLPFEIERSPLLRAARLIGSEHSNLNTGLFGAGIGNVPAAELTAALTGGIGRQLRRFADVIVFDRTPRIWRGAPHPLAVLAGIENPNASFQLPLLGTMERTLAQVNAKRRRKKMRISERRLAEIGGYDYVIAREAQEAHALLETFFRQKAARFETLGLPDAFREAETRTFFHALIDARGPEPGNLLELNAIRLRGEHAGRVVAVAGLSRKGDHVICQFGSIDEEIAADASPGELLFYRMIERLCAEGVALFDFGIGDQPYKRSWCTVETPLRDIVLPLTFRGRLAAGGFRAIARAKRLVKANETLYAFIQRQRQRRQTSAANADEA</sequence>
<proteinExistence type="predicted"/>
<evidence type="ECO:0000259" key="1">
    <source>
        <dbReference type="Pfam" id="PF13480"/>
    </source>
</evidence>
<dbReference type="AlphaFoldDB" id="A0A222IJF6"/>
<dbReference type="Pfam" id="PF13480">
    <property type="entry name" value="Acetyltransf_6"/>
    <property type="match status" value="1"/>
</dbReference>
<evidence type="ECO:0000313" key="2">
    <source>
        <dbReference type="EMBL" id="MQW36580.1"/>
    </source>
</evidence>
<dbReference type="InterPro" id="IPR038740">
    <property type="entry name" value="BioF2-like_GNAT_dom"/>
</dbReference>
<feature type="domain" description="BioF2-like acetyltransferase" evidence="1">
    <location>
        <begin position="199"/>
        <end position="353"/>
    </location>
</feature>